<dbReference type="AlphaFoldDB" id="A0A2C9V8Z8"/>
<sequence length="65" mass="7761">MEQNLRLVFDQDIGQDKRLGITKVPLIELEGETWKEMELRPLPSLYMLKIKDKKDRETLTIKVYI</sequence>
<proteinExistence type="predicted"/>
<dbReference type="EMBL" id="CM004395">
    <property type="protein sequence ID" value="OAY41243.1"/>
    <property type="molecule type" value="Genomic_DNA"/>
</dbReference>
<name>A0A2C9V8Z8_MANES</name>
<dbReference type="STRING" id="3983.A0A2C9V8Z8"/>
<evidence type="ECO:0000313" key="1">
    <source>
        <dbReference type="EMBL" id="OAY41243.1"/>
    </source>
</evidence>
<reference evidence="1" key="1">
    <citation type="submission" date="2016-02" db="EMBL/GenBank/DDBJ databases">
        <title>WGS assembly of Manihot esculenta.</title>
        <authorList>
            <person name="Bredeson J.V."/>
            <person name="Prochnik S.E."/>
            <person name="Lyons J.B."/>
            <person name="Schmutz J."/>
            <person name="Grimwood J."/>
            <person name="Vrebalov J."/>
            <person name="Bart R.S."/>
            <person name="Amuge T."/>
            <person name="Ferguson M.E."/>
            <person name="Green R."/>
            <person name="Putnam N."/>
            <person name="Stites J."/>
            <person name="Rounsley S."/>
            <person name="Rokhsar D.S."/>
        </authorList>
    </citation>
    <scope>NUCLEOTIDE SEQUENCE [LARGE SCALE GENOMIC DNA]</scope>
    <source>
        <tissue evidence="1">Leaf</tissue>
    </source>
</reference>
<accession>A0A2C9V8Z8</accession>
<organism evidence="1">
    <name type="scientific">Manihot esculenta</name>
    <name type="common">Cassava</name>
    <name type="synonym">Jatropha manihot</name>
    <dbReference type="NCBI Taxonomy" id="3983"/>
    <lineage>
        <taxon>Eukaryota</taxon>
        <taxon>Viridiplantae</taxon>
        <taxon>Streptophyta</taxon>
        <taxon>Embryophyta</taxon>
        <taxon>Tracheophyta</taxon>
        <taxon>Spermatophyta</taxon>
        <taxon>Magnoliopsida</taxon>
        <taxon>eudicotyledons</taxon>
        <taxon>Gunneridae</taxon>
        <taxon>Pentapetalae</taxon>
        <taxon>rosids</taxon>
        <taxon>fabids</taxon>
        <taxon>Malpighiales</taxon>
        <taxon>Euphorbiaceae</taxon>
        <taxon>Crotonoideae</taxon>
        <taxon>Manihoteae</taxon>
        <taxon>Manihot</taxon>
    </lineage>
</organism>
<protein>
    <submittedName>
        <fullName evidence="1">Uncharacterized protein</fullName>
    </submittedName>
</protein>
<gene>
    <name evidence="1" type="ORF">MANES_09G085300</name>
</gene>